<organism evidence="2">
    <name type="scientific">Equine arteritis virus</name>
    <name type="common">EAV</name>
    <dbReference type="NCBI Taxonomy" id="11047"/>
    <lineage>
        <taxon>Viruses</taxon>
        <taxon>Riboviria</taxon>
        <taxon>Orthornavirae</taxon>
        <taxon>Pisuviricota</taxon>
        <taxon>Pisoniviricetes</taxon>
        <taxon>Nidovirales</taxon>
        <taxon>Arnidovirineae</taxon>
        <taxon>Arteriviridae</taxon>
        <taxon>Equarterivirinae</taxon>
        <taxon>Alphaarterivirus</taxon>
        <taxon>Alphaarterivirus equid</taxon>
    </lineage>
</organism>
<organismHost>
    <name type="scientific">Equidae</name>
    <name type="common">horses</name>
    <dbReference type="NCBI Taxonomy" id="9788"/>
</organismHost>
<protein>
    <submittedName>
        <fullName evidence="2">GP5a</fullName>
    </submittedName>
</protein>
<proteinExistence type="predicted"/>
<reference evidence="2" key="1">
    <citation type="journal article" date="2017" name="Appl. Microbiol. Biotechnol.">
        <title>Optimization and application of a DNA-launched infectious clone of equine arteritis virus.</title>
        <authorList>
            <person name="Qi T."/>
            <person name="Wang X."/>
        </authorList>
    </citation>
    <scope>NUCLEOTIDE SEQUENCE</scope>
    <source>
        <strain evidence="2">RK13-ppBucyrus</strain>
    </source>
</reference>
<dbReference type="EMBL" id="MG213579">
    <property type="protein sequence ID" value="ATX64258.1"/>
    <property type="molecule type" value="Genomic_RNA"/>
</dbReference>
<evidence type="ECO:0000256" key="1">
    <source>
        <dbReference type="SAM" id="Phobius"/>
    </source>
</evidence>
<gene>
    <name evidence="2" type="primary">ORF5a</name>
</gene>
<evidence type="ECO:0000313" key="2">
    <source>
        <dbReference type="EMBL" id="ATX64258.1"/>
    </source>
</evidence>
<keyword evidence="1" id="KW-1133">Transmembrane helix</keyword>
<feature type="transmembrane region" description="Helical" evidence="1">
    <location>
        <begin position="12"/>
        <end position="34"/>
    </location>
</feature>
<keyword evidence="1" id="KW-0812">Transmembrane</keyword>
<accession>A0A2H4QGB1</accession>
<sequence>MFFYDWYVGLNNVIYDCIAIFALGCAITCLLLILHRSALHRLHLVYADGSRRYCQFAAI</sequence>
<name>A0A2H4QGB1_EAV</name>
<keyword evidence="1" id="KW-0472">Membrane</keyword>